<dbReference type="InterPro" id="IPR050325">
    <property type="entry name" value="Prot/Nucl_acid_deglycase"/>
</dbReference>
<dbReference type="OrthoDB" id="543156at2759"/>
<accession>A0A3D8QC11</accession>
<reference evidence="7 8" key="1">
    <citation type="journal article" date="2018" name="IMA Fungus">
        <title>IMA Genome-F 9: Draft genome sequence of Annulohypoxylon stygium, Aspergillus mulundensis, Berkeleyomyces basicola (syn. Thielaviopsis basicola), Ceratocystis smalleyi, two Cercospora beticola strains, Coleophoma cylindrospora, Fusarium fracticaudum, Phialophora cf. hyalina, and Morchella septimelata.</title>
        <authorList>
            <person name="Wingfield B.D."/>
            <person name="Bills G.F."/>
            <person name="Dong Y."/>
            <person name="Huang W."/>
            <person name="Nel W.J."/>
            <person name="Swalarsk-Parry B.S."/>
            <person name="Vaghefi N."/>
            <person name="Wilken P.M."/>
            <person name="An Z."/>
            <person name="de Beer Z.W."/>
            <person name="De Vos L."/>
            <person name="Chen L."/>
            <person name="Duong T.A."/>
            <person name="Gao Y."/>
            <person name="Hammerbacher A."/>
            <person name="Kikkert J.R."/>
            <person name="Li Y."/>
            <person name="Li H."/>
            <person name="Li K."/>
            <person name="Li Q."/>
            <person name="Liu X."/>
            <person name="Ma X."/>
            <person name="Naidoo K."/>
            <person name="Pethybridge S.J."/>
            <person name="Sun J."/>
            <person name="Steenkamp E.T."/>
            <person name="van der Nest M.A."/>
            <person name="van Wyk S."/>
            <person name="Wingfield M.J."/>
            <person name="Xiong C."/>
            <person name="Yue Q."/>
            <person name="Zhang X."/>
        </authorList>
    </citation>
    <scope>NUCLEOTIDE SEQUENCE [LARGE SCALE GENOMIC DNA]</scope>
    <source>
        <strain evidence="7 8">DSM 5745</strain>
    </source>
</reference>
<comment type="similarity">
    <text evidence="4">Belongs to the peptidase C56 family. HSP31-like subfamily.</text>
</comment>
<gene>
    <name evidence="7" type="ORF">DSM5745_11200</name>
</gene>
<dbReference type="GeneID" id="38121570"/>
<protein>
    <recommendedName>
        <fullName evidence="1">D-lactate dehydratase</fullName>
        <ecNumber evidence="1">4.2.1.130</ecNumber>
    </recommendedName>
</protein>
<evidence type="ECO:0000259" key="6">
    <source>
        <dbReference type="Pfam" id="PF01965"/>
    </source>
</evidence>
<dbReference type="InterPro" id="IPR002818">
    <property type="entry name" value="DJ-1/PfpI"/>
</dbReference>
<organism evidence="7 8">
    <name type="scientific">Aspergillus mulundensis</name>
    <dbReference type="NCBI Taxonomy" id="1810919"/>
    <lineage>
        <taxon>Eukaryota</taxon>
        <taxon>Fungi</taxon>
        <taxon>Dikarya</taxon>
        <taxon>Ascomycota</taxon>
        <taxon>Pezizomycotina</taxon>
        <taxon>Eurotiomycetes</taxon>
        <taxon>Eurotiomycetidae</taxon>
        <taxon>Eurotiales</taxon>
        <taxon>Aspergillaceae</taxon>
        <taxon>Aspergillus</taxon>
        <taxon>Aspergillus subgen. Nidulantes</taxon>
    </lineage>
</organism>
<dbReference type="AlphaFoldDB" id="A0A3D8QC11"/>
<evidence type="ECO:0000313" key="8">
    <source>
        <dbReference type="Proteomes" id="UP000256690"/>
    </source>
</evidence>
<evidence type="ECO:0000256" key="3">
    <source>
        <dbReference type="ARBA" id="ARBA00023239"/>
    </source>
</evidence>
<keyword evidence="8" id="KW-1185">Reference proteome</keyword>
<dbReference type="Gene3D" id="3.40.50.880">
    <property type="match status" value="1"/>
</dbReference>
<dbReference type="CDD" id="cd03141">
    <property type="entry name" value="GATase1_Hsp31_like"/>
    <property type="match status" value="1"/>
</dbReference>
<evidence type="ECO:0000256" key="4">
    <source>
        <dbReference type="ARBA" id="ARBA00038493"/>
    </source>
</evidence>
<dbReference type="InterPro" id="IPR029062">
    <property type="entry name" value="Class_I_gatase-like"/>
</dbReference>
<dbReference type="SUPFAM" id="SSF52317">
    <property type="entry name" value="Class I glutamine amidotransferase-like"/>
    <property type="match status" value="1"/>
</dbReference>
<dbReference type="EC" id="4.2.1.130" evidence="1"/>
<dbReference type="GO" id="GO:0005737">
    <property type="term" value="C:cytoplasm"/>
    <property type="evidence" value="ECO:0007669"/>
    <property type="project" value="TreeGrafter"/>
</dbReference>
<evidence type="ECO:0000256" key="1">
    <source>
        <dbReference type="ARBA" id="ARBA00013134"/>
    </source>
</evidence>
<name>A0A3D8QC11_9EURO</name>
<dbReference type="STRING" id="1810919.A0A3D8QC11"/>
<comment type="catalytic activity">
    <reaction evidence="5">
        <text>methylglyoxal + H2O = (R)-lactate + H(+)</text>
        <dbReference type="Rhea" id="RHEA:27754"/>
        <dbReference type="ChEBI" id="CHEBI:15377"/>
        <dbReference type="ChEBI" id="CHEBI:15378"/>
        <dbReference type="ChEBI" id="CHEBI:16004"/>
        <dbReference type="ChEBI" id="CHEBI:17158"/>
        <dbReference type="EC" id="4.2.1.130"/>
    </reaction>
</comment>
<dbReference type="PANTHER" id="PTHR48094:SF11">
    <property type="entry name" value="GLUTATHIONE-INDEPENDENT GLYOXALASE HSP31-RELATED"/>
    <property type="match status" value="1"/>
</dbReference>
<dbReference type="GO" id="GO:0019243">
    <property type="term" value="P:methylglyoxal catabolic process to D-lactate via S-lactoyl-glutathione"/>
    <property type="evidence" value="ECO:0007669"/>
    <property type="project" value="TreeGrafter"/>
</dbReference>
<dbReference type="RefSeq" id="XP_026598291.1">
    <property type="nucleotide sequence ID" value="XM_026753216.1"/>
</dbReference>
<dbReference type="Pfam" id="PF01965">
    <property type="entry name" value="DJ-1_PfpI"/>
    <property type="match status" value="1"/>
</dbReference>
<evidence type="ECO:0000256" key="5">
    <source>
        <dbReference type="ARBA" id="ARBA00048082"/>
    </source>
</evidence>
<dbReference type="EMBL" id="PVWQ01000022">
    <property type="protein sequence ID" value="RDW58994.1"/>
    <property type="molecule type" value="Genomic_DNA"/>
</dbReference>
<evidence type="ECO:0000256" key="2">
    <source>
        <dbReference type="ARBA" id="ARBA00023016"/>
    </source>
</evidence>
<evidence type="ECO:0000313" key="7">
    <source>
        <dbReference type="EMBL" id="RDW58994.1"/>
    </source>
</evidence>
<comment type="caution">
    <text evidence="7">The sequence shown here is derived from an EMBL/GenBank/DDBJ whole genome shotgun (WGS) entry which is preliminary data.</text>
</comment>
<feature type="domain" description="DJ-1/PfpI" evidence="6">
    <location>
        <begin position="96"/>
        <end position="220"/>
    </location>
</feature>
<keyword evidence="3" id="KW-0456">Lyase</keyword>
<keyword evidence="2" id="KW-0346">Stress response</keyword>
<sequence>MAPKILFVLTSCGEMGNGKPTGWYLPEFARPYYCLVGDDETNPKAEIVVASPAGGVAPIDQGSVKNFQNDPVSVKFFESKKKLWETTKPLKDFLGKASEFDAIFYPGGHGPMFDLVKDKNSLQLIEEFYKAGKTVAAVCHGPIVFVNATVDGKPLLEGRRATGFSNAEEDAVGLTAAMPVPLEDEVKRAGGNYVKAEQLWKEMVVVDGQIVTGQNPASAQGVGAALATAVGGYDLWIPLHAY</sequence>
<dbReference type="PANTHER" id="PTHR48094">
    <property type="entry name" value="PROTEIN/NUCLEIC ACID DEGLYCASE DJ-1-RELATED"/>
    <property type="match status" value="1"/>
</dbReference>
<dbReference type="Proteomes" id="UP000256690">
    <property type="component" value="Unassembled WGS sequence"/>
</dbReference>
<proteinExistence type="inferred from homology"/>
<dbReference type="GO" id="GO:0019172">
    <property type="term" value="F:glyoxalase III activity"/>
    <property type="evidence" value="ECO:0007669"/>
    <property type="project" value="UniProtKB-EC"/>
</dbReference>